<dbReference type="PROSITE" id="PS50181">
    <property type="entry name" value="FBOX"/>
    <property type="match status" value="1"/>
</dbReference>
<dbReference type="InterPro" id="IPR036047">
    <property type="entry name" value="F-box-like_dom_sf"/>
</dbReference>
<protein>
    <recommendedName>
        <fullName evidence="1">F-box domain-containing protein</fullName>
    </recommendedName>
</protein>
<evidence type="ECO:0000313" key="3">
    <source>
        <dbReference type="Proteomes" id="UP000019478"/>
    </source>
</evidence>
<dbReference type="OrthoDB" id="3226064at2759"/>
<gene>
    <name evidence="2" type="ORF">A1O3_01239</name>
</gene>
<dbReference type="GeneID" id="19165377"/>
<comment type="caution">
    <text evidence="2">The sequence shown here is derived from an EMBL/GenBank/DDBJ whole genome shotgun (WGS) entry which is preliminary data.</text>
</comment>
<dbReference type="SMART" id="SM00256">
    <property type="entry name" value="FBOX"/>
    <property type="match status" value="1"/>
</dbReference>
<dbReference type="Gene3D" id="1.20.1280.50">
    <property type="match status" value="1"/>
</dbReference>
<dbReference type="InterPro" id="IPR001810">
    <property type="entry name" value="F-box_dom"/>
</dbReference>
<dbReference type="eggNOG" id="ENOG502RP4Z">
    <property type="taxonomic scope" value="Eukaryota"/>
</dbReference>
<name>W9YIG9_9EURO</name>
<accession>W9YIG9</accession>
<dbReference type="RefSeq" id="XP_007729577.1">
    <property type="nucleotide sequence ID" value="XM_007731387.1"/>
</dbReference>
<feature type="domain" description="F-box" evidence="1">
    <location>
        <begin position="1"/>
        <end position="48"/>
    </location>
</feature>
<reference evidence="2 3" key="1">
    <citation type="submission" date="2013-03" db="EMBL/GenBank/DDBJ databases">
        <title>The Genome Sequence of Capronia epimyces CBS 606.96.</title>
        <authorList>
            <consortium name="The Broad Institute Genomics Platform"/>
            <person name="Cuomo C."/>
            <person name="de Hoog S."/>
            <person name="Gorbushina A."/>
            <person name="Walker B."/>
            <person name="Young S.K."/>
            <person name="Zeng Q."/>
            <person name="Gargeya S."/>
            <person name="Fitzgerald M."/>
            <person name="Haas B."/>
            <person name="Abouelleil A."/>
            <person name="Allen A.W."/>
            <person name="Alvarado L."/>
            <person name="Arachchi H.M."/>
            <person name="Berlin A.M."/>
            <person name="Chapman S.B."/>
            <person name="Gainer-Dewar J."/>
            <person name="Goldberg J."/>
            <person name="Griggs A."/>
            <person name="Gujja S."/>
            <person name="Hansen M."/>
            <person name="Howarth C."/>
            <person name="Imamovic A."/>
            <person name="Ireland A."/>
            <person name="Larimer J."/>
            <person name="McCowan C."/>
            <person name="Murphy C."/>
            <person name="Pearson M."/>
            <person name="Poon T.W."/>
            <person name="Priest M."/>
            <person name="Roberts A."/>
            <person name="Saif S."/>
            <person name="Shea T."/>
            <person name="Sisk P."/>
            <person name="Sykes S."/>
            <person name="Wortman J."/>
            <person name="Nusbaum C."/>
            <person name="Birren B."/>
        </authorList>
    </citation>
    <scope>NUCLEOTIDE SEQUENCE [LARGE SCALE GENOMIC DNA]</scope>
    <source>
        <strain evidence="2 3">CBS 606.96</strain>
    </source>
</reference>
<dbReference type="EMBL" id="AMGY01000001">
    <property type="protein sequence ID" value="EXJ92687.1"/>
    <property type="molecule type" value="Genomic_DNA"/>
</dbReference>
<dbReference type="AlphaFoldDB" id="W9YIG9"/>
<keyword evidence="3" id="KW-1185">Reference proteome</keyword>
<proteinExistence type="predicted"/>
<evidence type="ECO:0000313" key="2">
    <source>
        <dbReference type="EMBL" id="EXJ92687.1"/>
    </source>
</evidence>
<organism evidence="2 3">
    <name type="scientific">Capronia epimyces CBS 606.96</name>
    <dbReference type="NCBI Taxonomy" id="1182542"/>
    <lineage>
        <taxon>Eukaryota</taxon>
        <taxon>Fungi</taxon>
        <taxon>Dikarya</taxon>
        <taxon>Ascomycota</taxon>
        <taxon>Pezizomycotina</taxon>
        <taxon>Eurotiomycetes</taxon>
        <taxon>Chaetothyriomycetidae</taxon>
        <taxon>Chaetothyriales</taxon>
        <taxon>Herpotrichiellaceae</taxon>
        <taxon>Capronia</taxon>
    </lineage>
</organism>
<dbReference type="SUPFAM" id="SSF81383">
    <property type="entry name" value="F-box domain"/>
    <property type="match status" value="1"/>
</dbReference>
<evidence type="ECO:0000259" key="1">
    <source>
        <dbReference type="PROSITE" id="PS50181"/>
    </source>
</evidence>
<dbReference type="HOGENOM" id="CLU_019366_3_0_1"/>
<dbReference type="Proteomes" id="UP000019478">
    <property type="component" value="Unassembled WGS sequence"/>
</dbReference>
<dbReference type="Pfam" id="PF12937">
    <property type="entry name" value="F-box-like"/>
    <property type="match status" value="1"/>
</dbReference>
<dbReference type="STRING" id="1182542.W9YIG9"/>
<sequence length="460" mass="51919">MAELLDQPPEVLHHILLNVEPTDLASLSKTCRYLHRVIQADELLWKEIYLSRLDPPADAEDAPLSWRERMAKVVNMQKILLSEDAEIKAKGLEEVLTKSVELAYQAAASNSKTTDFLADLFQKSNNANDFLCKSSLFSLARPESWTVAPTEALCQLSAHLHPCLYMTLATIAASIPPHPVRHVHPYARARVYDLRRYTAANMWGPFLDDGSQRVDWEKVLAIMILLAYNHHIYTERRSSSGSSSILRPWENAFSGIAPNSFVSCPLSGTPTPTLRPDLDAIDPYGVTGTWMRIVCFLDYNDLFSFNFEGGRVPPDRDRDPITTREAFRLIRLQLRVNAIEEPGEEDGKNLPVVHFEGTSRSTFMAWDPNANSRIKGTVRQTPGGAIRWTTFSVFHGEERWRSEGVQVGGLRSARGIFGNWFDKDYDAHGPAGPTAFWKISDEMVEEKRPATQLVQIFMDD</sequence>